<evidence type="ECO:0000313" key="1">
    <source>
        <dbReference type="EMBL" id="KAF2255029.1"/>
    </source>
</evidence>
<organism evidence="1 2">
    <name type="scientific">Trematosphaeria pertusa</name>
    <dbReference type="NCBI Taxonomy" id="390896"/>
    <lineage>
        <taxon>Eukaryota</taxon>
        <taxon>Fungi</taxon>
        <taxon>Dikarya</taxon>
        <taxon>Ascomycota</taxon>
        <taxon>Pezizomycotina</taxon>
        <taxon>Dothideomycetes</taxon>
        <taxon>Pleosporomycetidae</taxon>
        <taxon>Pleosporales</taxon>
        <taxon>Massarineae</taxon>
        <taxon>Trematosphaeriaceae</taxon>
        <taxon>Trematosphaeria</taxon>
    </lineage>
</organism>
<keyword evidence="2" id="KW-1185">Reference proteome</keyword>
<dbReference type="EMBL" id="ML987190">
    <property type="protein sequence ID" value="KAF2255029.1"/>
    <property type="molecule type" value="Genomic_DNA"/>
</dbReference>
<evidence type="ECO:0000313" key="2">
    <source>
        <dbReference type="Proteomes" id="UP000800094"/>
    </source>
</evidence>
<sequence>MRKPQVPAEWVLRCPIAVCCSIGAKREARALSSAKQASFLRISQPAAAQSNNSNRKKQQTTLVYATGISLRTSSPDISHLGMRHFPFYHHACEPDPHDSNRVAAGHRFWQTTQHSGRQQGPHFPFCGGAFRLAQSAEANGQLPDRESCLKRLRRLGRVPGVSQSRLRELGRDALQRQAALGVERQSMLQSFEAMASSPTARPTAATSTSYTFHHWHYPSSKQSFRVLPIRIDFNLQQTSTPQIFTNTPFSLLLSLVTAGRRTIQSRAIQHKEYIHSVWTRQICTTASTRRKYIQING</sequence>
<name>A0A6A6IX32_9PLEO</name>
<protein>
    <submittedName>
        <fullName evidence="1">Uncharacterized protein</fullName>
    </submittedName>
</protein>
<dbReference type="RefSeq" id="XP_033690033.1">
    <property type="nucleotide sequence ID" value="XM_033819961.1"/>
</dbReference>
<gene>
    <name evidence="1" type="ORF">BU26DRAFT_149845</name>
</gene>
<proteinExistence type="predicted"/>
<dbReference type="AlphaFoldDB" id="A0A6A6IX32"/>
<reference evidence="1" key="1">
    <citation type="journal article" date="2020" name="Stud. Mycol.">
        <title>101 Dothideomycetes genomes: a test case for predicting lifestyles and emergence of pathogens.</title>
        <authorList>
            <person name="Haridas S."/>
            <person name="Albert R."/>
            <person name="Binder M."/>
            <person name="Bloem J."/>
            <person name="Labutti K."/>
            <person name="Salamov A."/>
            <person name="Andreopoulos B."/>
            <person name="Baker S."/>
            <person name="Barry K."/>
            <person name="Bills G."/>
            <person name="Bluhm B."/>
            <person name="Cannon C."/>
            <person name="Castanera R."/>
            <person name="Culley D."/>
            <person name="Daum C."/>
            <person name="Ezra D."/>
            <person name="Gonzalez J."/>
            <person name="Henrissat B."/>
            <person name="Kuo A."/>
            <person name="Liang C."/>
            <person name="Lipzen A."/>
            <person name="Lutzoni F."/>
            <person name="Magnuson J."/>
            <person name="Mondo S."/>
            <person name="Nolan M."/>
            <person name="Ohm R."/>
            <person name="Pangilinan J."/>
            <person name="Park H.-J."/>
            <person name="Ramirez L."/>
            <person name="Alfaro M."/>
            <person name="Sun H."/>
            <person name="Tritt A."/>
            <person name="Yoshinaga Y."/>
            <person name="Zwiers L.-H."/>
            <person name="Turgeon B."/>
            <person name="Goodwin S."/>
            <person name="Spatafora J."/>
            <person name="Crous P."/>
            <person name="Grigoriev I."/>
        </authorList>
    </citation>
    <scope>NUCLEOTIDE SEQUENCE</scope>
    <source>
        <strain evidence="1">CBS 122368</strain>
    </source>
</reference>
<dbReference type="Proteomes" id="UP000800094">
    <property type="component" value="Unassembled WGS sequence"/>
</dbReference>
<accession>A0A6A6IX32</accession>
<dbReference type="GeneID" id="54573291"/>